<evidence type="ECO:0000313" key="3">
    <source>
        <dbReference type="Proteomes" id="UP001321766"/>
    </source>
</evidence>
<dbReference type="GO" id="GO:0016757">
    <property type="term" value="F:glycosyltransferase activity"/>
    <property type="evidence" value="ECO:0007669"/>
    <property type="project" value="UniProtKB-KW"/>
</dbReference>
<keyword evidence="2" id="KW-0808">Transferase</keyword>
<dbReference type="InterPro" id="IPR000836">
    <property type="entry name" value="PRTase_dom"/>
</dbReference>
<feature type="region of interest" description="Disordered" evidence="1">
    <location>
        <begin position="243"/>
        <end position="281"/>
    </location>
</feature>
<keyword evidence="3" id="KW-1185">Reference proteome</keyword>
<proteinExistence type="predicted"/>
<reference evidence="2 3" key="1">
    <citation type="journal article" date="2023" name="Microbiol. Spectr.">
        <title>Symbiosis of Carpenter Bees with Uncharacterized Lactic Acid Bacteria Showing NAD Auxotrophy.</title>
        <authorList>
            <person name="Kawasaki S."/>
            <person name="Ozawa K."/>
            <person name="Mori T."/>
            <person name="Yamamoto A."/>
            <person name="Ito M."/>
            <person name="Ohkuma M."/>
            <person name="Sakamoto M."/>
            <person name="Matsutani M."/>
        </authorList>
    </citation>
    <scope>NUCLEOTIDE SEQUENCE [LARGE SCALE GENOMIC DNA]</scope>
    <source>
        <strain evidence="2 3">Kim37-2</strain>
    </source>
</reference>
<organism evidence="2 3">
    <name type="scientific">Bombiscardovia nodaiensis</name>
    <dbReference type="NCBI Taxonomy" id="2932181"/>
    <lineage>
        <taxon>Bacteria</taxon>
        <taxon>Bacillati</taxon>
        <taxon>Actinomycetota</taxon>
        <taxon>Actinomycetes</taxon>
        <taxon>Bifidobacteriales</taxon>
        <taxon>Bifidobacteriaceae</taxon>
        <taxon>Bombiscardovia</taxon>
    </lineage>
</organism>
<dbReference type="EMBL" id="AP026798">
    <property type="protein sequence ID" value="BDR53720.1"/>
    <property type="molecule type" value="Genomic_DNA"/>
</dbReference>
<dbReference type="Proteomes" id="UP001321766">
    <property type="component" value="Chromosome"/>
</dbReference>
<keyword evidence="2" id="KW-0328">Glycosyltransferase</keyword>
<accession>A0ABN6SGM0</accession>
<protein>
    <submittedName>
        <fullName evidence="2">Orotate phosphoribosyltransferase</fullName>
    </submittedName>
</protein>
<sequence length="281" mass="29339">MGFEHEDTNTAGRAFRLTGSEELGGQRESGGQEMLEPREQLRGLLAREIDGRAFTELAGVSFDHRGAELAGHVLLDTLEEAGYSIDDFDAVGALTSAAVPLADAMLHAAASRGQDLDAFVMDFVFPSVKGPSIQGKRVILLDAWLSEKSYVQTSSLVTLRHGNELSLDCGIASRQGASVVAIASLVGGVGQSAGSEADQGLSSSPSLGDGALRTQVEVIDPVDDSQQTLPFICAYDERLFQPAGAAEGEGESVGEPSDGQPGASTSSQSNTNQPVESQARD</sequence>
<evidence type="ECO:0000256" key="1">
    <source>
        <dbReference type="SAM" id="MobiDB-lite"/>
    </source>
</evidence>
<dbReference type="CDD" id="cd06223">
    <property type="entry name" value="PRTases_typeI"/>
    <property type="match status" value="1"/>
</dbReference>
<feature type="compositionally biased region" description="Polar residues" evidence="1">
    <location>
        <begin position="262"/>
        <end position="281"/>
    </location>
</feature>
<name>A0ABN6SGM0_9BIFI</name>
<feature type="region of interest" description="Disordered" evidence="1">
    <location>
        <begin position="1"/>
        <end position="34"/>
    </location>
</feature>
<evidence type="ECO:0000313" key="2">
    <source>
        <dbReference type="EMBL" id="BDR53720.1"/>
    </source>
</evidence>
<gene>
    <name evidence="2" type="primary">pyrE1</name>
    <name evidence="2" type="ORF">KIM372_16270</name>
</gene>